<dbReference type="EMBL" id="CAXITT010000071">
    <property type="protein sequence ID" value="CAL1530532.1"/>
    <property type="molecule type" value="Genomic_DNA"/>
</dbReference>
<feature type="coiled-coil region" evidence="4">
    <location>
        <begin position="604"/>
        <end position="670"/>
    </location>
</feature>
<evidence type="ECO:0000313" key="7">
    <source>
        <dbReference type="Proteomes" id="UP001497497"/>
    </source>
</evidence>
<evidence type="ECO:0000256" key="1">
    <source>
        <dbReference type="ARBA" id="ARBA00004496"/>
    </source>
</evidence>
<comment type="subcellular location">
    <subcellularLocation>
        <location evidence="1">Cytoplasm</location>
    </subcellularLocation>
</comment>
<feature type="compositionally biased region" description="Polar residues" evidence="5">
    <location>
        <begin position="1414"/>
        <end position="1449"/>
    </location>
</feature>
<gene>
    <name evidence="6" type="ORF">GSLYS_00004657001</name>
</gene>
<dbReference type="PANTHER" id="PTHR18875:SF8">
    <property type="entry name" value="COILED-COIL DOMAIN-CONTAINING PROTEIN 18"/>
    <property type="match status" value="1"/>
</dbReference>
<keyword evidence="7" id="KW-1185">Reference proteome</keyword>
<feature type="compositionally biased region" description="Polar residues" evidence="5">
    <location>
        <begin position="106"/>
        <end position="120"/>
    </location>
</feature>
<feature type="coiled-coil region" evidence="4">
    <location>
        <begin position="699"/>
        <end position="726"/>
    </location>
</feature>
<feature type="region of interest" description="Disordered" evidence="5">
    <location>
        <begin position="1402"/>
        <end position="1449"/>
    </location>
</feature>
<feature type="coiled-coil region" evidence="4">
    <location>
        <begin position="1285"/>
        <end position="1312"/>
    </location>
</feature>
<accession>A0AAV2HA33</accession>
<keyword evidence="2" id="KW-0963">Cytoplasm</keyword>
<evidence type="ECO:0000256" key="4">
    <source>
        <dbReference type="SAM" id="Coils"/>
    </source>
</evidence>
<dbReference type="Proteomes" id="UP001497497">
    <property type="component" value="Unassembled WGS sequence"/>
</dbReference>
<feature type="compositionally biased region" description="Low complexity" evidence="5">
    <location>
        <begin position="126"/>
        <end position="147"/>
    </location>
</feature>
<evidence type="ECO:0000256" key="2">
    <source>
        <dbReference type="ARBA" id="ARBA00022490"/>
    </source>
</evidence>
<reference evidence="6 7" key="1">
    <citation type="submission" date="2024-04" db="EMBL/GenBank/DDBJ databases">
        <authorList>
            <consortium name="Genoscope - CEA"/>
            <person name="William W."/>
        </authorList>
    </citation>
    <scope>NUCLEOTIDE SEQUENCE [LARGE SCALE GENOMIC DNA]</scope>
</reference>
<comment type="caution">
    <text evidence="6">The sequence shown here is derived from an EMBL/GenBank/DDBJ whole genome shotgun (WGS) entry which is preliminary data.</text>
</comment>
<dbReference type="PANTHER" id="PTHR18875">
    <property type="entry name" value="SARCOMA ANTIGEN NY-SAR-24/CYTOSKELETAL PROTEIN SOJO"/>
    <property type="match status" value="1"/>
</dbReference>
<feature type="coiled-coil region" evidence="4">
    <location>
        <begin position="150"/>
        <end position="403"/>
    </location>
</feature>
<sequence length="1480" mass="171486">MSNAFIIPSVRPRARARPTTKTSIQITNAPEKHLEFAEMKRKLLETENTLRNLNKLEEQVLNETSDLAISVNEHQAKVYGNPNSEDGTGSVRSVPDSYTWFAAPKISSSTPSKTVQNSLPLQGEESFSSDNSTSTNTSSTKQTQSSSKYERKLLHQNQRLLKEVERLMKELHKAKIEAASLERSAEIANKVPDLEDKIEGLIAESRAQDKALRDAERHLEEGAKRNAELQKRLEELENYHAEVCMELEEVKYSKDEIEKKRDEALHDLMEAHDSLEDYQRKIKDKIKKMENVEDEFRDALARAIQERDDALEQVSDMQTSLASQEAQINRLLNDVEMETTRRLGVEEEKRGLEEQLKLLISELDKLEKEMKDAKEIKKEKQFLEAEMQEHRKLAQEIADLLMQAHHNQNKNVLDDSGTYSIPIKNEIRVWQDEMILSDAELNKNNNGLEDGNTNNNGLSCEGGGTTMMGELRNLFTNMDGEIQRLRYDLKQRDADDRTYQNLHDELKVLMDKVEGGVRANQELECAVCALEDDKRTLNLKLDEALHALAERERQIQCLDTRLNERNHQVICLQEDNTLKAQRLCALEKDLDCCERRLKLASSGSNESLEQLKAAEDRIKELEEILKCKENSIMDLQNQVVKLQKDMRCLQNKLEKKAECLTQQVYEYQKQTDQLSSDNDSLRQKLAVCTKASEECKRCLRAREDQIRCLDLQIDELKETIEEKDKLHCKVLESYQQKICKSNEQIKNLECALMMCKNEVQMHLETMEKIKNHFEVELNNRDGCIKHLKEELRKTTEDLKCRTEENCNLEQTLADVNAKLANSYNQLKNCDQNICCLTEKLKNTENQMLKDKACYMKETEELERRLSQALNNLQCTHEEINKLKSCLSEKSAMVDCLQGEKNSLLRDLTKCKEVACCLQDKLVKMEKDNQELCRQLQQKMDCIRDMENILCGKDQEMKCCQRFIEELQEKLKCLQENSSSGASASLQDKIKSCREELLCQSKMLCECEEALKRCQMELRDKCEEIRMQNCTLEELNCKLHERIARVDELEKAIENLNKDIEKRMKRVDEQLKKYECELCDKSKQIADLDDCLTRCQHNLNEKANEACVLEQKNTRLISDWNACQLKLKECEETRECLGKALSEQRAENAELSQEIRVTREHLQQKHQELVDTQQSLCACNRECDRARRECDDLRNCLSQRECEIQHLSEEKNCLVSKVAHLTCRLENETCQLQNQMAEMKCRLEKENESLRIYQCEIEENNACLLQKLAACQRQLSQVEKCCHQKLDCMNRELEDLNSKLADREDQIAQCKECLNLKENEIMRLKLRLCSTDRCGENCSSNNRCSNNSNVPDHEYSDLDNYRQDNIDNPVPLIIAQLPPTGKCEVSIQRWKMDGDRESIASESLNIESQEENSYDTEVQPENLSGNDSSSQRNSLGVSEVQEQLRSNQMRQKAIDRQLKSLTEESRENALVSNIYEVGVQY</sequence>
<protein>
    <submittedName>
        <fullName evidence="6">Uncharacterized protein</fullName>
    </submittedName>
</protein>
<name>A0AAV2HA33_LYMST</name>
<organism evidence="6 7">
    <name type="scientific">Lymnaea stagnalis</name>
    <name type="common">Great pond snail</name>
    <name type="synonym">Helix stagnalis</name>
    <dbReference type="NCBI Taxonomy" id="6523"/>
    <lineage>
        <taxon>Eukaryota</taxon>
        <taxon>Metazoa</taxon>
        <taxon>Spiralia</taxon>
        <taxon>Lophotrochozoa</taxon>
        <taxon>Mollusca</taxon>
        <taxon>Gastropoda</taxon>
        <taxon>Heterobranchia</taxon>
        <taxon>Euthyneura</taxon>
        <taxon>Panpulmonata</taxon>
        <taxon>Hygrophila</taxon>
        <taxon>Lymnaeoidea</taxon>
        <taxon>Lymnaeidae</taxon>
        <taxon>Lymnaea</taxon>
    </lineage>
</organism>
<keyword evidence="3 4" id="KW-0175">Coiled coil</keyword>
<evidence type="ECO:0000256" key="3">
    <source>
        <dbReference type="ARBA" id="ARBA00023054"/>
    </source>
</evidence>
<feature type="coiled-coil region" evidence="4">
    <location>
        <begin position="36"/>
        <end position="63"/>
    </location>
</feature>
<feature type="region of interest" description="Disordered" evidence="5">
    <location>
        <begin position="106"/>
        <end position="150"/>
    </location>
</feature>
<feature type="coiled-coil region" evidence="4">
    <location>
        <begin position="1031"/>
        <end position="1076"/>
    </location>
</feature>
<dbReference type="SUPFAM" id="SSF57997">
    <property type="entry name" value="Tropomyosin"/>
    <property type="match status" value="1"/>
</dbReference>
<feature type="coiled-coil region" evidence="4">
    <location>
        <begin position="851"/>
        <end position="878"/>
    </location>
</feature>
<evidence type="ECO:0000256" key="5">
    <source>
        <dbReference type="SAM" id="MobiDB-lite"/>
    </source>
</evidence>
<evidence type="ECO:0000313" key="6">
    <source>
        <dbReference type="EMBL" id="CAL1530532.1"/>
    </source>
</evidence>
<dbReference type="GO" id="GO:0005737">
    <property type="term" value="C:cytoplasm"/>
    <property type="evidence" value="ECO:0007669"/>
    <property type="project" value="UniProtKB-SubCell"/>
</dbReference>
<feature type="coiled-coil region" evidence="4">
    <location>
        <begin position="1126"/>
        <end position="1167"/>
    </location>
</feature>
<proteinExistence type="predicted"/>